<dbReference type="SMART" id="SM00895">
    <property type="entry name" value="FCD"/>
    <property type="match status" value="1"/>
</dbReference>
<dbReference type="Pfam" id="PF00392">
    <property type="entry name" value="GntR"/>
    <property type="match status" value="1"/>
</dbReference>
<dbReference type="Gene3D" id="1.10.10.10">
    <property type="entry name" value="Winged helix-like DNA-binding domain superfamily/Winged helix DNA-binding domain"/>
    <property type="match status" value="1"/>
</dbReference>
<evidence type="ECO:0000256" key="3">
    <source>
        <dbReference type="ARBA" id="ARBA00023163"/>
    </source>
</evidence>
<evidence type="ECO:0000313" key="6">
    <source>
        <dbReference type="Proteomes" id="UP000279446"/>
    </source>
</evidence>
<gene>
    <name evidence="5" type="ORF">EJP82_16655</name>
</gene>
<accession>A0A3S1C6W8</accession>
<proteinExistence type="predicted"/>
<dbReference type="InterPro" id="IPR000524">
    <property type="entry name" value="Tscrpt_reg_HTH_GntR"/>
</dbReference>
<dbReference type="InterPro" id="IPR011711">
    <property type="entry name" value="GntR_C"/>
</dbReference>
<dbReference type="SUPFAM" id="SSF46785">
    <property type="entry name" value="Winged helix' DNA-binding domain"/>
    <property type="match status" value="1"/>
</dbReference>
<feature type="domain" description="HTH gntR-type" evidence="4">
    <location>
        <begin position="8"/>
        <end position="76"/>
    </location>
</feature>
<dbReference type="OrthoDB" id="9782299at2"/>
<dbReference type="InterPro" id="IPR036390">
    <property type="entry name" value="WH_DNA-bd_sf"/>
</dbReference>
<dbReference type="EMBL" id="RZNY01000014">
    <property type="protein sequence ID" value="RUT44593.1"/>
    <property type="molecule type" value="Genomic_DNA"/>
</dbReference>
<keyword evidence="6" id="KW-1185">Reference proteome</keyword>
<organism evidence="5 6">
    <name type="scientific">Paenibacillus anaericanus</name>
    <dbReference type="NCBI Taxonomy" id="170367"/>
    <lineage>
        <taxon>Bacteria</taxon>
        <taxon>Bacillati</taxon>
        <taxon>Bacillota</taxon>
        <taxon>Bacilli</taxon>
        <taxon>Bacillales</taxon>
        <taxon>Paenibacillaceae</taxon>
        <taxon>Paenibacillus</taxon>
    </lineage>
</organism>
<evidence type="ECO:0000313" key="5">
    <source>
        <dbReference type="EMBL" id="RUT44593.1"/>
    </source>
</evidence>
<dbReference type="PRINTS" id="PR00035">
    <property type="entry name" value="HTHGNTR"/>
</dbReference>
<keyword evidence="3" id="KW-0804">Transcription</keyword>
<keyword evidence="1" id="KW-0805">Transcription regulation</keyword>
<dbReference type="SMART" id="SM00345">
    <property type="entry name" value="HTH_GNTR"/>
    <property type="match status" value="1"/>
</dbReference>
<dbReference type="InterPro" id="IPR036388">
    <property type="entry name" value="WH-like_DNA-bd_sf"/>
</dbReference>
<dbReference type="InterPro" id="IPR008920">
    <property type="entry name" value="TF_FadR/GntR_C"/>
</dbReference>
<dbReference type="SUPFAM" id="SSF48008">
    <property type="entry name" value="GntR ligand-binding domain-like"/>
    <property type="match status" value="1"/>
</dbReference>
<keyword evidence="2" id="KW-0238">DNA-binding</keyword>
<sequence>MLQKTTRLSLVDQVIIQIESLIESGSWMVGAKIPPEPDLVNDLQVSRNTLREGIRALCHAGVLVTKQGDGTYVSSNSTLGVAIQRRARKSSLLDTLEVRGALEREAAKLSAERRTEEDVERIRFYQQECNSSSVNGDLKRYVAADIKLHQTIVESTRNQMLIDLYEHITDAMQDSITAILKKQFAGNLPPKQHDELVDAIVAQDADTAVRVVQFFIDELKRATEMEEV</sequence>
<dbReference type="Gene3D" id="1.20.120.530">
    <property type="entry name" value="GntR ligand-binding domain-like"/>
    <property type="match status" value="1"/>
</dbReference>
<reference evidence="5 6" key="1">
    <citation type="submission" date="2018-12" db="EMBL/GenBank/DDBJ databases">
        <authorList>
            <person name="Sun L."/>
            <person name="Chen Z."/>
        </authorList>
    </citation>
    <scope>NUCLEOTIDE SEQUENCE [LARGE SCALE GENOMIC DNA]</scope>
    <source>
        <strain evidence="5 6">DSM 15890</strain>
    </source>
</reference>
<dbReference type="GO" id="GO:0003700">
    <property type="term" value="F:DNA-binding transcription factor activity"/>
    <property type="evidence" value="ECO:0007669"/>
    <property type="project" value="InterPro"/>
</dbReference>
<protein>
    <submittedName>
        <fullName evidence="5">FadR family transcriptional regulator</fullName>
    </submittedName>
</protein>
<dbReference type="Pfam" id="PF07729">
    <property type="entry name" value="FCD"/>
    <property type="match status" value="1"/>
</dbReference>
<dbReference type="AlphaFoldDB" id="A0A3S1C6W8"/>
<dbReference type="GO" id="GO:0003677">
    <property type="term" value="F:DNA binding"/>
    <property type="evidence" value="ECO:0007669"/>
    <property type="project" value="UniProtKB-KW"/>
</dbReference>
<evidence type="ECO:0000259" key="4">
    <source>
        <dbReference type="PROSITE" id="PS50949"/>
    </source>
</evidence>
<dbReference type="Proteomes" id="UP000279446">
    <property type="component" value="Unassembled WGS sequence"/>
</dbReference>
<comment type="caution">
    <text evidence="5">The sequence shown here is derived from an EMBL/GenBank/DDBJ whole genome shotgun (WGS) entry which is preliminary data.</text>
</comment>
<evidence type="ECO:0000256" key="1">
    <source>
        <dbReference type="ARBA" id="ARBA00023015"/>
    </source>
</evidence>
<name>A0A3S1C6W8_9BACL</name>
<evidence type="ECO:0000256" key="2">
    <source>
        <dbReference type="ARBA" id="ARBA00023125"/>
    </source>
</evidence>
<dbReference type="PANTHER" id="PTHR43537:SF47">
    <property type="entry name" value="REGULATORY PROTEIN GNTR HTH"/>
    <property type="match status" value="1"/>
</dbReference>
<dbReference type="PANTHER" id="PTHR43537">
    <property type="entry name" value="TRANSCRIPTIONAL REGULATOR, GNTR FAMILY"/>
    <property type="match status" value="1"/>
</dbReference>
<dbReference type="CDD" id="cd07377">
    <property type="entry name" value="WHTH_GntR"/>
    <property type="match status" value="1"/>
</dbReference>
<dbReference type="PROSITE" id="PS50949">
    <property type="entry name" value="HTH_GNTR"/>
    <property type="match status" value="1"/>
</dbReference>